<dbReference type="GO" id="GO:0097023">
    <property type="term" value="F:fructose 6-phosphate aldolase activity"/>
    <property type="evidence" value="ECO:0007669"/>
    <property type="project" value="RHEA"/>
</dbReference>
<dbReference type="Pfam" id="PF01937">
    <property type="entry name" value="ARMT1-like_dom"/>
    <property type="match status" value="1"/>
</dbReference>
<evidence type="ECO:0000256" key="7">
    <source>
        <dbReference type="RuleBase" id="RU367030"/>
    </source>
</evidence>
<keyword evidence="5 7" id="KW-0464">Manganese</keyword>
<keyword evidence="3 7" id="KW-0479">Metal-binding</keyword>
<dbReference type="AlphaFoldDB" id="W9WVL5"/>
<dbReference type="GO" id="GO:0103026">
    <property type="term" value="F:fructose-1-phosphatase activity"/>
    <property type="evidence" value="ECO:0007669"/>
    <property type="project" value="RHEA"/>
</dbReference>
<evidence type="ECO:0000313" key="11">
    <source>
        <dbReference type="Proteomes" id="UP000019471"/>
    </source>
</evidence>
<evidence type="ECO:0000256" key="1">
    <source>
        <dbReference type="ARBA" id="ARBA00001326"/>
    </source>
</evidence>
<evidence type="ECO:0000256" key="6">
    <source>
        <dbReference type="ARBA" id="ARBA00048809"/>
    </source>
</evidence>
<comment type="catalytic activity">
    <reaction evidence="6 7">
        <text>beta-D-fructose 6-phosphate = dihydroxyacetone + D-glyceraldehyde 3-phosphate</text>
        <dbReference type="Rhea" id="RHEA:28002"/>
        <dbReference type="ChEBI" id="CHEBI:16016"/>
        <dbReference type="ChEBI" id="CHEBI:57634"/>
        <dbReference type="ChEBI" id="CHEBI:59776"/>
    </reaction>
</comment>
<dbReference type="GO" id="GO:0006974">
    <property type="term" value="P:DNA damage response"/>
    <property type="evidence" value="ECO:0007669"/>
    <property type="project" value="TreeGrafter"/>
</dbReference>
<dbReference type="Gene3D" id="1.20.930.60">
    <property type="match status" value="1"/>
</dbReference>
<keyword evidence="4 7" id="KW-0378">Hydrolase</keyword>
<comment type="similarity">
    <text evidence="2 7">Belongs to the damage-control phosphatase family. Sugar phosphate phosphatase III subfamily.</text>
</comment>
<comment type="domain">
    <text evidence="7">Subfamily III proteins have a conserved RTxK motif about 40-50 residues from the C-terminus; the threonine may be replaced by serine or cysteine.</text>
</comment>
<dbReference type="STRING" id="1182543.W9WVL5"/>
<gene>
    <name evidence="10" type="ORF">A1O5_04475</name>
</gene>
<dbReference type="eggNOG" id="KOG3870">
    <property type="taxonomic scope" value="Eukaryota"/>
</dbReference>
<feature type="region of interest" description="Disordered" evidence="8">
    <location>
        <begin position="330"/>
        <end position="350"/>
    </location>
</feature>
<reference evidence="10 11" key="1">
    <citation type="submission" date="2013-03" db="EMBL/GenBank/DDBJ databases">
        <title>The Genome Sequence of Cladophialophora psammophila CBS 110553.</title>
        <authorList>
            <consortium name="The Broad Institute Genomics Platform"/>
            <person name="Cuomo C."/>
            <person name="de Hoog S."/>
            <person name="Gorbushina A."/>
            <person name="Walker B."/>
            <person name="Young S.K."/>
            <person name="Zeng Q."/>
            <person name="Gargeya S."/>
            <person name="Fitzgerald M."/>
            <person name="Haas B."/>
            <person name="Abouelleil A."/>
            <person name="Allen A.W."/>
            <person name="Alvarado L."/>
            <person name="Arachchi H.M."/>
            <person name="Berlin A.M."/>
            <person name="Chapman S.B."/>
            <person name="Gainer-Dewar J."/>
            <person name="Goldberg J."/>
            <person name="Griggs A."/>
            <person name="Gujja S."/>
            <person name="Hansen M."/>
            <person name="Howarth C."/>
            <person name="Imamovic A."/>
            <person name="Ireland A."/>
            <person name="Larimer J."/>
            <person name="McCowan C."/>
            <person name="Murphy C."/>
            <person name="Pearson M."/>
            <person name="Poon T.W."/>
            <person name="Priest M."/>
            <person name="Roberts A."/>
            <person name="Saif S."/>
            <person name="Shea T."/>
            <person name="Sisk P."/>
            <person name="Sykes S."/>
            <person name="Wortman J."/>
            <person name="Nusbaum C."/>
            <person name="Birren B."/>
        </authorList>
    </citation>
    <scope>NUCLEOTIDE SEQUENCE [LARGE SCALE GENOMIC DNA]</scope>
    <source>
        <strain evidence="10 11">CBS 110553</strain>
    </source>
</reference>
<evidence type="ECO:0000256" key="5">
    <source>
        <dbReference type="ARBA" id="ARBA00023211"/>
    </source>
</evidence>
<feature type="compositionally biased region" description="Low complexity" evidence="8">
    <location>
        <begin position="334"/>
        <end position="346"/>
    </location>
</feature>
<comment type="cofactor">
    <cofactor evidence="7">
        <name>Mn(2+)</name>
        <dbReference type="ChEBI" id="CHEBI:29035"/>
    </cofactor>
    <cofactor evidence="7">
        <name>Ni(2+)</name>
        <dbReference type="ChEBI" id="CHEBI:49786"/>
    </cofactor>
</comment>
<dbReference type="SUPFAM" id="SSF111321">
    <property type="entry name" value="AF1104-like"/>
    <property type="match status" value="1"/>
</dbReference>
<dbReference type="Proteomes" id="UP000019471">
    <property type="component" value="Unassembled WGS sequence"/>
</dbReference>
<dbReference type="GeneID" id="19189198"/>
<dbReference type="InterPro" id="IPR039763">
    <property type="entry name" value="ARMT1"/>
</dbReference>
<evidence type="ECO:0000313" key="10">
    <source>
        <dbReference type="EMBL" id="EXJ71973.1"/>
    </source>
</evidence>
<evidence type="ECO:0000256" key="2">
    <source>
        <dbReference type="ARBA" id="ARBA00009519"/>
    </source>
</evidence>
<evidence type="ECO:0000256" key="4">
    <source>
        <dbReference type="ARBA" id="ARBA00022801"/>
    </source>
</evidence>
<comment type="caution">
    <text evidence="10">The sequence shown here is derived from an EMBL/GenBank/DDBJ whole genome shotgun (WGS) entry which is preliminary data.</text>
</comment>
<dbReference type="FunFam" id="1.20.930.60:FF:000002">
    <property type="entry name" value="Protein-glutamate O-methyltransferase C1393.13"/>
    <property type="match status" value="1"/>
</dbReference>
<comment type="catalytic activity">
    <reaction evidence="1 7">
        <text>beta-D-fructose 1-phosphate + H2O = D-fructose + phosphate</text>
        <dbReference type="Rhea" id="RHEA:35603"/>
        <dbReference type="ChEBI" id="CHEBI:15377"/>
        <dbReference type="ChEBI" id="CHEBI:37721"/>
        <dbReference type="ChEBI" id="CHEBI:43474"/>
        <dbReference type="ChEBI" id="CHEBI:138881"/>
    </reaction>
</comment>
<dbReference type="InterPro" id="IPR002791">
    <property type="entry name" value="ARMT1-like_metal-bd"/>
</dbReference>
<evidence type="ECO:0000259" key="9">
    <source>
        <dbReference type="Pfam" id="PF01937"/>
    </source>
</evidence>
<dbReference type="EC" id="3.1.3.-" evidence="7"/>
<keyword evidence="11" id="KW-1185">Reference proteome</keyword>
<proteinExistence type="inferred from homology"/>
<name>W9WVL5_9EURO</name>
<dbReference type="OrthoDB" id="541375at2759"/>
<dbReference type="GO" id="GO:0046872">
    <property type="term" value="F:metal ion binding"/>
    <property type="evidence" value="ECO:0007669"/>
    <property type="project" value="UniProtKB-UniRule"/>
</dbReference>
<dbReference type="Gene3D" id="3.40.50.10880">
    <property type="entry name" value="Uncharacterised protein PF01937, DUF89, domain 3"/>
    <property type="match status" value="1"/>
</dbReference>
<dbReference type="RefSeq" id="XP_007743271.1">
    <property type="nucleotide sequence ID" value="XM_007745081.1"/>
</dbReference>
<evidence type="ECO:0000256" key="8">
    <source>
        <dbReference type="SAM" id="MobiDB-lite"/>
    </source>
</evidence>
<dbReference type="EMBL" id="AMGX01000006">
    <property type="protein sequence ID" value="EXJ71973.1"/>
    <property type="molecule type" value="Genomic_DNA"/>
</dbReference>
<dbReference type="GO" id="GO:0005634">
    <property type="term" value="C:nucleus"/>
    <property type="evidence" value="ECO:0007669"/>
    <property type="project" value="TreeGrafter"/>
</dbReference>
<dbReference type="PANTHER" id="PTHR12260:SF6">
    <property type="entry name" value="DAMAGE-CONTROL PHOSPHATASE ARMT1"/>
    <property type="match status" value="1"/>
</dbReference>
<protein>
    <recommendedName>
        <fullName evidence="7">Sugar phosphate phosphatase</fullName>
        <ecNumber evidence="7">3.1.3.-</ecNumber>
    </recommendedName>
</protein>
<organism evidence="10 11">
    <name type="scientific">Cladophialophora psammophila CBS 110553</name>
    <dbReference type="NCBI Taxonomy" id="1182543"/>
    <lineage>
        <taxon>Eukaryota</taxon>
        <taxon>Fungi</taxon>
        <taxon>Dikarya</taxon>
        <taxon>Ascomycota</taxon>
        <taxon>Pezizomycotina</taxon>
        <taxon>Eurotiomycetes</taxon>
        <taxon>Chaetothyriomycetidae</taxon>
        <taxon>Chaetothyriales</taxon>
        <taxon>Herpotrichiellaceae</taxon>
        <taxon>Cladophialophora</taxon>
    </lineage>
</organism>
<evidence type="ECO:0000256" key="3">
    <source>
        <dbReference type="ARBA" id="ARBA00022723"/>
    </source>
</evidence>
<accession>W9WVL5</accession>
<dbReference type="HOGENOM" id="CLU_030117_2_1_1"/>
<sequence length="500" mass="55672">MEYDPKVPTYQTSDPTSFAHKSARERWPAIITGAIDDVHRTVAKLPDSDKDVVAEGKSIISSLGSLKYELQHNRTLSPIPDDGFPDIEGYNLELAARGPPTWHNVEWLFAECYLYRRLATLFSTAKTPFWRDYDPFYRQKMETFKSSRPAVLELAAEYRGIITQIRASKAHAPVAQDVTDEKAIEEAEKLLFVEMAEICLWGNATDLSLLTSLTYEDIQKLQGSSARKQSEKNILVNDLERAFQVLNAAHREGKECRRVDIVLDNAGFELFVDLVLAGYLLATGLATEVVMHPKDIPWFVSDVIPKDFQALLQAMADPRAFYENQDHAADEQGANNNNDDTTAKTTPPAPLSDDEAAAIKFLFDDWSHLHSEGKLILRPNRFWTHAGGFWRMPHVASGLVEDLKESELVVFKGDLNYRKLTGDATWPATTPFTEAIGPLGPSSGIRVLALRTCKADVVVGLPEGKDEEIRAMKGGGGDSGARMWAWSGKWAVVQFSDGKA</sequence>
<dbReference type="PANTHER" id="PTHR12260">
    <property type="entry name" value="DAMAGE-CONTROL PHOSPHATASE ARMT1"/>
    <property type="match status" value="1"/>
</dbReference>
<comment type="function">
    <text evidence="7">Metal-dependent phosphatase that shows phosphatase activity against several substrates, including fructose-1-phosphate and fructose-6-phosphate. Its preference for fructose-1-phosphate, a strong glycating agent that causes DNA damage rather than a canonical yeast metabolite, suggests a damage-control function in hexose phosphate metabolism.</text>
</comment>
<dbReference type="InterPro" id="IPR036075">
    <property type="entry name" value="ARMT-1-like_metal-bd_sf"/>
</dbReference>
<feature type="domain" description="Damage-control phosphatase ARMT1-like metal-binding" evidence="9">
    <location>
        <begin position="23"/>
        <end position="468"/>
    </location>
</feature>